<evidence type="ECO:0000256" key="13">
    <source>
        <dbReference type="ARBA" id="ARBA00052976"/>
    </source>
</evidence>
<comment type="subcellular location">
    <subcellularLocation>
        <location evidence="3">Cytoplasm</location>
        <location evidence="3">Cytoskeleton</location>
        <location evidence="3">Spindle</location>
    </subcellularLocation>
    <subcellularLocation>
        <location evidence="4">Cytoplasm</location>
        <location evidence="4">Cytosol</location>
    </subcellularLocation>
    <subcellularLocation>
        <location evidence="2">Mitochondrion</location>
    </subcellularLocation>
    <subcellularLocation>
        <location evidence="1">Nucleus</location>
    </subcellularLocation>
</comment>
<dbReference type="FunCoup" id="A0A152A9Q7">
    <property type="interactions" value="84"/>
</dbReference>
<dbReference type="CDD" id="cd03443">
    <property type="entry name" value="PaaI_thioesterase"/>
    <property type="match status" value="1"/>
</dbReference>
<evidence type="ECO:0000256" key="18">
    <source>
        <dbReference type="ARBA" id="ARBA00083956"/>
    </source>
</evidence>
<evidence type="ECO:0000256" key="6">
    <source>
        <dbReference type="ARBA" id="ARBA00022490"/>
    </source>
</evidence>
<keyword evidence="9" id="KW-0443">Lipid metabolism</keyword>
<evidence type="ECO:0000256" key="7">
    <source>
        <dbReference type="ARBA" id="ARBA00022801"/>
    </source>
</evidence>
<evidence type="ECO:0000256" key="8">
    <source>
        <dbReference type="ARBA" id="ARBA00022990"/>
    </source>
</evidence>
<dbReference type="GO" id="GO:0005739">
    <property type="term" value="C:mitochondrion"/>
    <property type="evidence" value="ECO:0007669"/>
    <property type="project" value="UniProtKB-SubCell"/>
</dbReference>
<name>A0A152A9Q7_TIELA</name>
<reference evidence="20 21" key="1">
    <citation type="submission" date="2015-12" db="EMBL/GenBank/DDBJ databases">
        <title>Dictyostelia acquired genes for synthesis and detection of signals that induce cell-type specialization by lateral gene transfer from prokaryotes.</title>
        <authorList>
            <person name="Gloeckner G."/>
            <person name="Schaap P."/>
        </authorList>
    </citation>
    <scope>NUCLEOTIDE SEQUENCE [LARGE SCALE GENOMIC DNA]</scope>
    <source>
        <strain evidence="20 21">TK</strain>
    </source>
</reference>
<dbReference type="Pfam" id="PF03061">
    <property type="entry name" value="4HBT"/>
    <property type="match status" value="1"/>
</dbReference>
<evidence type="ECO:0000256" key="10">
    <source>
        <dbReference type="ARBA" id="ARBA00023128"/>
    </source>
</evidence>
<dbReference type="EMBL" id="LODT01000001">
    <property type="protein sequence ID" value="KYR02861.1"/>
    <property type="molecule type" value="Genomic_DNA"/>
</dbReference>
<evidence type="ECO:0000256" key="1">
    <source>
        <dbReference type="ARBA" id="ARBA00004123"/>
    </source>
</evidence>
<keyword evidence="21" id="KW-1185">Reference proteome</keyword>
<evidence type="ECO:0000256" key="12">
    <source>
        <dbReference type="ARBA" id="ARBA00023242"/>
    </source>
</evidence>
<dbReference type="InterPro" id="IPR029069">
    <property type="entry name" value="HotDog_dom_sf"/>
</dbReference>
<evidence type="ECO:0000256" key="4">
    <source>
        <dbReference type="ARBA" id="ARBA00004514"/>
    </source>
</evidence>
<evidence type="ECO:0000256" key="2">
    <source>
        <dbReference type="ARBA" id="ARBA00004173"/>
    </source>
</evidence>
<dbReference type="FunFam" id="3.10.129.10:FF:000021">
    <property type="entry name" value="Acyl-coenzyme A thioesterase 13"/>
    <property type="match status" value="1"/>
</dbReference>
<evidence type="ECO:0000256" key="9">
    <source>
        <dbReference type="ARBA" id="ARBA00023098"/>
    </source>
</evidence>
<dbReference type="Gene3D" id="3.10.129.10">
    <property type="entry name" value="Hotdog Thioesterase"/>
    <property type="match status" value="1"/>
</dbReference>
<dbReference type="STRING" id="361077.A0A152A9Q7"/>
<dbReference type="GO" id="GO:0005634">
    <property type="term" value="C:nucleus"/>
    <property type="evidence" value="ECO:0007669"/>
    <property type="project" value="UniProtKB-SubCell"/>
</dbReference>
<comment type="catalytic activity">
    <reaction evidence="13">
        <text>a fatty acyl-CoA + H2O = a fatty acid + CoA + H(+)</text>
        <dbReference type="Rhea" id="RHEA:16781"/>
        <dbReference type="ChEBI" id="CHEBI:15377"/>
        <dbReference type="ChEBI" id="CHEBI:15378"/>
        <dbReference type="ChEBI" id="CHEBI:28868"/>
        <dbReference type="ChEBI" id="CHEBI:57287"/>
        <dbReference type="ChEBI" id="CHEBI:77636"/>
    </reaction>
    <physiologicalReaction direction="left-to-right" evidence="13">
        <dbReference type="Rhea" id="RHEA:16782"/>
    </physiologicalReaction>
</comment>
<dbReference type="NCBIfam" id="TIGR00369">
    <property type="entry name" value="unchar_dom_1"/>
    <property type="match status" value="1"/>
</dbReference>
<dbReference type="GO" id="GO:0005829">
    <property type="term" value="C:cytosol"/>
    <property type="evidence" value="ECO:0007669"/>
    <property type="project" value="UniProtKB-SubCell"/>
</dbReference>
<dbReference type="InParanoid" id="A0A152A9Q7"/>
<evidence type="ECO:0000256" key="14">
    <source>
        <dbReference type="ARBA" id="ARBA00058205"/>
    </source>
</evidence>
<evidence type="ECO:0000256" key="5">
    <source>
        <dbReference type="ARBA" id="ARBA00008324"/>
    </source>
</evidence>
<keyword evidence="7" id="KW-0378">Hydrolase</keyword>
<sequence length="150" mass="16425">MTESTNIREIIDNLIDDWKNAAPIGFDINILKVLELETIEKGNICYSMVVPQSLCNIINTLHGGAIGTIVDVVSSIAIVSMNPELPPSVSVEICVHYAATAKLDEKIKVYSNVYKMGKNLAFTDTTIRNSKGDIVAKASHTKYIGFKPKL</sequence>
<dbReference type="OrthoDB" id="46529at2759"/>
<keyword evidence="12" id="KW-0539">Nucleus</keyword>
<comment type="subunit">
    <text evidence="15">Homotetramer. Interacts with PCTP.</text>
</comment>
<comment type="similarity">
    <text evidence="5">Belongs to the thioesterase PaaI family.</text>
</comment>
<comment type="function">
    <text evidence="14">Catalyzes the hydrolysis of acyl-CoAs into free fatty acids and coenzyme A (CoASH), regulating their respective intracellular levels. Has acyl-CoA thioesterase activity towards medium (C12) and long-chain (C18) fatty acyl-CoA substrates. Can also hydrolyze 3-hydroxyphenylacetyl-CoA and 3,4-dihydroxyphenylacetyl-CoA (in vitro). May play a role in controlling adaptive thermogenesis.</text>
</comment>
<dbReference type="InterPro" id="IPR039298">
    <property type="entry name" value="ACOT13"/>
</dbReference>
<keyword evidence="8" id="KW-0007">Acetylation</keyword>
<dbReference type="GO" id="GO:0005819">
    <property type="term" value="C:spindle"/>
    <property type="evidence" value="ECO:0007669"/>
    <property type="project" value="UniProtKB-SubCell"/>
</dbReference>
<keyword evidence="6" id="KW-0963">Cytoplasm</keyword>
<dbReference type="GO" id="GO:0047617">
    <property type="term" value="F:fatty acyl-CoA hydrolase activity"/>
    <property type="evidence" value="ECO:0007669"/>
    <property type="project" value="InterPro"/>
</dbReference>
<dbReference type="PANTHER" id="PTHR21660">
    <property type="entry name" value="THIOESTERASE SUPERFAMILY MEMBER-RELATED"/>
    <property type="match status" value="1"/>
</dbReference>
<evidence type="ECO:0000313" key="20">
    <source>
        <dbReference type="EMBL" id="KYR02861.1"/>
    </source>
</evidence>
<proteinExistence type="inferred from homology"/>
<evidence type="ECO:0000256" key="11">
    <source>
        <dbReference type="ARBA" id="ARBA00023212"/>
    </source>
</evidence>
<organism evidence="20 21">
    <name type="scientific">Tieghemostelium lacteum</name>
    <name type="common">Slime mold</name>
    <name type="synonym">Dictyostelium lacteum</name>
    <dbReference type="NCBI Taxonomy" id="361077"/>
    <lineage>
        <taxon>Eukaryota</taxon>
        <taxon>Amoebozoa</taxon>
        <taxon>Evosea</taxon>
        <taxon>Eumycetozoa</taxon>
        <taxon>Dictyostelia</taxon>
        <taxon>Dictyosteliales</taxon>
        <taxon>Raperosteliaceae</taxon>
        <taxon>Tieghemostelium</taxon>
    </lineage>
</organism>
<keyword evidence="11" id="KW-0206">Cytoskeleton</keyword>
<evidence type="ECO:0000256" key="17">
    <source>
        <dbReference type="ARBA" id="ARBA00081533"/>
    </source>
</evidence>
<dbReference type="AlphaFoldDB" id="A0A152A9Q7"/>
<dbReference type="OMA" id="KQIMRAM"/>
<evidence type="ECO:0000259" key="19">
    <source>
        <dbReference type="Pfam" id="PF03061"/>
    </source>
</evidence>
<keyword evidence="10" id="KW-0496">Mitochondrion</keyword>
<dbReference type="SUPFAM" id="SSF54637">
    <property type="entry name" value="Thioesterase/thiol ester dehydrase-isomerase"/>
    <property type="match status" value="1"/>
</dbReference>
<protein>
    <recommendedName>
        <fullName evidence="16">Acyl-coenzyme A thioesterase 13</fullName>
    </recommendedName>
    <alternativeName>
        <fullName evidence="17">Hotdog-fold thioesterase superfamily member 2</fullName>
    </alternativeName>
    <alternativeName>
        <fullName evidence="18">Thioesterase superfamily member 2</fullName>
    </alternativeName>
</protein>
<dbReference type="InterPro" id="IPR003736">
    <property type="entry name" value="PAAI_dom"/>
</dbReference>
<feature type="domain" description="Thioesterase" evidence="19">
    <location>
        <begin position="59"/>
        <end position="135"/>
    </location>
</feature>
<gene>
    <name evidence="20" type="ORF">DLAC_00332</name>
</gene>
<dbReference type="Proteomes" id="UP000076078">
    <property type="component" value="Unassembled WGS sequence"/>
</dbReference>
<accession>A0A152A9Q7</accession>
<evidence type="ECO:0000256" key="16">
    <source>
        <dbReference type="ARBA" id="ARBA00067273"/>
    </source>
</evidence>
<comment type="caution">
    <text evidence="20">The sequence shown here is derived from an EMBL/GenBank/DDBJ whole genome shotgun (WGS) entry which is preliminary data.</text>
</comment>
<dbReference type="InterPro" id="IPR006683">
    <property type="entry name" value="Thioestr_dom"/>
</dbReference>
<dbReference type="PANTHER" id="PTHR21660:SF1">
    <property type="entry name" value="ACYL-COENZYME A THIOESTERASE 13"/>
    <property type="match status" value="1"/>
</dbReference>
<evidence type="ECO:0000256" key="3">
    <source>
        <dbReference type="ARBA" id="ARBA00004186"/>
    </source>
</evidence>
<evidence type="ECO:0000256" key="15">
    <source>
        <dbReference type="ARBA" id="ARBA00064709"/>
    </source>
</evidence>
<dbReference type="GO" id="GO:0006629">
    <property type="term" value="P:lipid metabolic process"/>
    <property type="evidence" value="ECO:0007669"/>
    <property type="project" value="UniProtKB-KW"/>
</dbReference>
<evidence type="ECO:0000313" key="21">
    <source>
        <dbReference type="Proteomes" id="UP000076078"/>
    </source>
</evidence>